<evidence type="ECO:0000256" key="3">
    <source>
        <dbReference type="ARBA" id="ARBA00022723"/>
    </source>
</evidence>
<dbReference type="InterPro" id="IPR010255">
    <property type="entry name" value="Haem_peroxidase_sf"/>
</dbReference>
<dbReference type="AlphaFoldDB" id="A0A3S4PF56"/>
<dbReference type="InterPro" id="IPR000763">
    <property type="entry name" value="Catalase_peroxidase"/>
</dbReference>
<keyword evidence="3 12" id="KW-0479">Metal-binding</keyword>
<dbReference type="GO" id="GO:0046872">
    <property type="term" value="F:metal ion binding"/>
    <property type="evidence" value="ECO:0007669"/>
    <property type="project" value="UniProtKB-KW"/>
</dbReference>
<keyword evidence="1 12" id="KW-0575">Peroxidase</keyword>
<dbReference type="GO" id="GO:0004096">
    <property type="term" value="F:catalase activity"/>
    <property type="evidence" value="ECO:0007669"/>
    <property type="project" value="UniProtKB-UniRule"/>
</dbReference>
<dbReference type="FunFam" id="1.10.420.10:FF:000004">
    <property type="entry name" value="Catalase-peroxidase"/>
    <property type="match status" value="1"/>
</dbReference>
<dbReference type="SUPFAM" id="SSF48113">
    <property type="entry name" value="Heme-dependent peroxidases"/>
    <property type="match status" value="2"/>
</dbReference>
<dbReference type="OrthoDB" id="9759743at2"/>
<dbReference type="CDD" id="cd00649">
    <property type="entry name" value="catalase_peroxidase_1"/>
    <property type="match status" value="1"/>
</dbReference>
<feature type="binding site" description="axial binding residue" evidence="12">
    <location>
        <position position="291"/>
    </location>
    <ligand>
        <name>heme b</name>
        <dbReference type="ChEBI" id="CHEBI:60344"/>
    </ligand>
    <ligandPart>
        <name>Fe</name>
        <dbReference type="ChEBI" id="CHEBI:18248"/>
    </ligandPart>
</feature>
<comment type="catalytic activity">
    <reaction evidence="7 12 13">
        <text>2 H2O2 = O2 + 2 H2O</text>
        <dbReference type="Rhea" id="RHEA:20309"/>
        <dbReference type="ChEBI" id="CHEBI:15377"/>
        <dbReference type="ChEBI" id="CHEBI:15379"/>
        <dbReference type="ChEBI" id="CHEBI:16240"/>
        <dbReference type="EC" id="1.11.1.21"/>
    </reaction>
</comment>
<evidence type="ECO:0000256" key="2">
    <source>
        <dbReference type="ARBA" id="ARBA00022617"/>
    </source>
</evidence>
<dbReference type="FunFam" id="1.10.520.10:FF:000004">
    <property type="entry name" value="Catalase-peroxidase"/>
    <property type="match status" value="1"/>
</dbReference>
<keyword evidence="4 12" id="KW-0560">Oxidoreductase</keyword>
<evidence type="ECO:0000256" key="12">
    <source>
        <dbReference type="HAMAP-Rule" id="MF_01961"/>
    </source>
</evidence>
<name>A0A3S4PF56_CHRGE</name>
<dbReference type="Gene3D" id="1.10.520.10">
    <property type="match status" value="2"/>
</dbReference>
<dbReference type="NCBIfam" id="TIGR00198">
    <property type="entry name" value="cat_per_HPI"/>
    <property type="match status" value="1"/>
</dbReference>
<proteinExistence type="inferred from homology"/>
<dbReference type="InterPro" id="IPR019793">
    <property type="entry name" value="Peroxidases_heam-ligand_BS"/>
</dbReference>
<dbReference type="EMBL" id="LR134289">
    <property type="protein sequence ID" value="VEE08062.1"/>
    <property type="molecule type" value="Genomic_DNA"/>
</dbReference>
<evidence type="ECO:0000256" key="1">
    <source>
        <dbReference type="ARBA" id="ARBA00022559"/>
    </source>
</evidence>
<comment type="cofactor">
    <cofactor evidence="12">
        <name>heme b</name>
        <dbReference type="ChEBI" id="CHEBI:60344"/>
    </cofactor>
    <text evidence="12">Binds 1 heme b (iron(II)-protoporphyrin IX) group per dimer.</text>
</comment>
<reference evidence="15 16" key="1">
    <citation type="submission" date="2018-12" db="EMBL/GenBank/DDBJ databases">
        <authorList>
            <consortium name="Pathogen Informatics"/>
        </authorList>
    </citation>
    <scope>NUCLEOTIDE SEQUENCE [LARGE SCALE GENOMIC DNA]</scope>
    <source>
        <strain evidence="15 16">NCTC11432</strain>
    </source>
</reference>
<evidence type="ECO:0000256" key="10">
    <source>
        <dbReference type="ARBA" id="ARBA00067012"/>
    </source>
</evidence>
<dbReference type="KEGG" id="cgle:NCTC11432_02464"/>
<dbReference type="PANTHER" id="PTHR30555:SF0">
    <property type="entry name" value="CATALASE-PEROXIDASE"/>
    <property type="match status" value="1"/>
</dbReference>
<evidence type="ECO:0000256" key="6">
    <source>
        <dbReference type="ARBA" id="ARBA00023324"/>
    </source>
</evidence>
<evidence type="ECO:0000313" key="16">
    <source>
        <dbReference type="Proteomes" id="UP000279227"/>
    </source>
</evidence>
<comment type="function">
    <text evidence="12">Bifunctional enzyme with both catalase and broad-spectrum peroxidase activity.</text>
</comment>
<dbReference type="RefSeq" id="WP_002976788.1">
    <property type="nucleotide sequence ID" value="NZ_CP068486.1"/>
</dbReference>
<dbReference type="PROSITE" id="PS00436">
    <property type="entry name" value="PEROXIDASE_2"/>
    <property type="match status" value="1"/>
</dbReference>
<comment type="similarity">
    <text evidence="9 12 13">Belongs to the peroxidase family. Peroxidase/catalase subfamily.</text>
</comment>
<dbReference type="GO" id="GO:0070301">
    <property type="term" value="P:cellular response to hydrogen peroxide"/>
    <property type="evidence" value="ECO:0007669"/>
    <property type="project" value="TreeGrafter"/>
</dbReference>
<dbReference type="FunFam" id="1.10.420.10:FF:000002">
    <property type="entry name" value="Catalase-peroxidase"/>
    <property type="match status" value="1"/>
</dbReference>
<evidence type="ECO:0000256" key="13">
    <source>
        <dbReference type="RuleBase" id="RU003451"/>
    </source>
</evidence>
<evidence type="ECO:0000256" key="4">
    <source>
        <dbReference type="ARBA" id="ARBA00023002"/>
    </source>
</evidence>
<comment type="subunit">
    <text evidence="12">Homodimer or homotetramer.</text>
</comment>
<dbReference type="GeneID" id="93020448"/>
<evidence type="ECO:0000256" key="9">
    <source>
        <dbReference type="ARBA" id="ARBA00060838"/>
    </source>
</evidence>
<dbReference type="Pfam" id="PF00141">
    <property type="entry name" value="peroxidase"/>
    <property type="match status" value="2"/>
</dbReference>
<dbReference type="PRINTS" id="PR00458">
    <property type="entry name" value="PEROXIDASE"/>
</dbReference>
<feature type="active site" description="Proton acceptor" evidence="12">
    <location>
        <position position="103"/>
    </location>
</feature>
<keyword evidence="5 12" id="KW-0408">Iron</keyword>
<keyword evidence="6 12" id="KW-0376">Hydrogen peroxide</keyword>
<dbReference type="GO" id="GO:0005829">
    <property type="term" value="C:cytosol"/>
    <property type="evidence" value="ECO:0007669"/>
    <property type="project" value="UniProtKB-ARBA"/>
</dbReference>
<dbReference type="PROSITE" id="PS00435">
    <property type="entry name" value="PEROXIDASE_1"/>
    <property type="match status" value="1"/>
</dbReference>
<evidence type="ECO:0000256" key="8">
    <source>
        <dbReference type="ARBA" id="ARBA00051651"/>
    </source>
</evidence>
<evidence type="ECO:0000313" key="15">
    <source>
        <dbReference type="EMBL" id="VEE08062.1"/>
    </source>
</evidence>
<evidence type="ECO:0000256" key="5">
    <source>
        <dbReference type="ARBA" id="ARBA00023004"/>
    </source>
</evidence>
<evidence type="ECO:0000256" key="7">
    <source>
        <dbReference type="ARBA" id="ARBA00049145"/>
    </source>
</evidence>
<dbReference type="PANTHER" id="PTHR30555">
    <property type="entry name" value="HYDROPEROXIDASE I, BIFUNCTIONAL CATALASE-PEROXIDASE"/>
    <property type="match status" value="1"/>
</dbReference>
<comment type="PTM">
    <text evidence="12">Formation of the three residue Trp-Tyr-Met cross-link is important for the catalase, but not the peroxidase activity of the enzyme.</text>
</comment>
<feature type="cross-link" description="Tryptophyl-tyrosyl-methioninium (Tyr-Met) (with Trp-102)" evidence="12">
    <location>
        <begin position="250"/>
        <end position="276"/>
    </location>
</feature>
<dbReference type="InterPro" id="IPR019794">
    <property type="entry name" value="Peroxidases_AS"/>
</dbReference>
<feature type="domain" description="Plant heme peroxidase family profile" evidence="14">
    <location>
        <begin position="136"/>
        <end position="448"/>
    </location>
</feature>
<dbReference type="EC" id="1.11.1.21" evidence="10 12"/>
<organism evidence="15 16">
    <name type="scientific">Chryseobacterium gleum</name>
    <name type="common">Flavobacterium gleum</name>
    <dbReference type="NCBI Taxonomy" id="250"/>
    <lineage>
        <taxon>Bacteria</taxon>
        <taxon>Pseudomonadati</taxon>
        <taxon>Bacteroidota</taxon>
        <taxon>Flavobacteriia</taxon>
        <taxon>Flavobacteriales</taxon>
        <taxon>Weeksellaceae</taxon>
        <taxon>Chryseobacterium group</taxon>
        <taxon>Chryseobacterium</taxon>
    </lineage>
</organism>
<dbReference type="GO" id="GO:0020037">
    <property type="term" value="F:heme binding"/>
    <property type="evidence" value="ECO:0007669"/>
    <property type="project" value="InterPro"/>
</dbReference>
<dbReference type="NCBIfam" id="NF011635">
    <property type="entry name" value="PRK15061.1"/>
    <property type="match status" value="1"/>
</dbReference>
<dbReference type="Proteomes" id="UP000279227">
    <property type="component" value="Chromosome"/>
</dbReference>
<dbReference type="PRINTS" id="PR00460">
    <property type="entry name" value="BPEROXIDASE"/>
</dbReference>
<gene>
    <name evidence="12 15" type="primary">katG</name>
    <name evidence="15" type="ORF">NCTC11432_02464</name>
</gene>
<feature type="site" description="Transition state stabilizer" evidence="12">
    <location>
        <position position="99"/>
    </location>
</feature>
<dbReference type="GO" id="GO:0042744">
    <property type="term" value="P:hydrogen peroxide catabolic process"/>
    <property type="evidence" value="ECO:0007669"/>
    <property type="project" value="UniProtKB-KW"/>
</dbReference>
<dbReference type="PROSITE" id="PS50873">
    <property type="entry name" value="PEROXIDASE_4"/>
    <property type="match status" value="1"/>
</dbReference>
<keyword evidence="2 12" id="KW-0349">Heme</keyword>
<dbReference type="HAMAP" id="MF_01961">
    <property type="entry name" value="Catal_peroxid"/>
    <property type="match status" value="1"/>
</dbReference>
<comment type="caution">
    <text evidence="12">Lacks conserved residue(s) required for the propagation of feature annotation.</text>
</comment>
<accession>A0A3S4PF56</accession>
<sequence length="760" mass="83792">MEKDLNDISKCPFHNGTMKKNNVAGGGTKNSDWWPDQLRVDLLRQHSSLSDPMDKDFDYAKAFESLDLEAVKKDLHALMTDSQDWWPADFGHYGPLFIRMAWHSAGTYRVGDGRGGAGAGQQRFAPLNSWPDNVSLDKARRLLWPIKQKYGKNISWADLLILTGNVALESMGFKTFGFAGGRADVWEPHSDVYWGSEKTWLGGDLRYAHGSEGVVEGQSAVLPTDDNADGDIHSRNLENPLAAVQMGLIYVNPEGPDGNPDPIAAAKDIRDTFGRMAMNDEETVALIAGGHTFGKTHGAGPADHVGKEPEGAGIELQGLGWASTYKSGSGRDAISSGLEVTWTETPTQWSNYFFKNLFENEWELTKSPAGAHQWVAKDGAEIIPDAFDSSKKHKPTMLTTDLSLRFDPVYEKISRHFYENPDAFADAFARAWFKLTHRDMGPRARYLGPEVPQEELIWQDPIPKVDHELIDENDAEALKSKILNSGLSISELVSTAWASASTFRGSDKRGGANGARIRLEPQRNWEVNNPSQLNKVLGVLEGIQKEFNDSQSGGKKISLADLIVLAGNAAVEVAARNAGQDVKVPFAPGRMDALQEQTDVESMGYLEPAADGFRNYLKRKYTVSTESLLIDKAQLLTLTAPELTVLIGGMRALDTNFDGSKHGIFTNRPGVLTNDFFVNLLDMSTQWKAMSDDKELYIGSDRSTGQPKWTATRADLVFGSNSELRAVAEVYGSSDAQSKFVKDFVAAWTKVMNLDRFDLV</sequence>
<dbReference type="FunFam" id="1.10.520.10:FF:000002">
    <property type="entry name" value="Catalase-peroxidase"/>
    <property type="match status" value="1"/>
</dbReference>
<evidence type="ECO:0000256" key="11">
    <source>
        <dbReference type="ARBA" id="ARBA00074141"/>
    </source>
</evidence>
<dbReference type="Gene3D" id="1.10.420.10">
    <property type="entry name" value="Peroxidase, domain 2"/>
    <property type="match status" value="2"/>
</dbReference>
<evidence type="ECO:0000259" key="14">
    <source>
        <dbReference type="PROSITE" id="PS50873"/>
    </source>
</evidence>
<dbReference type="InterPro" id="IPR002016">
    <property type="entry name" value="Haem_peroxidase"/>
</dbReference>
<protein>
    <recommendedName>
        <fullName evidence="11 12">Catalase-peroxidase</fullName>
        <shortName evidence="12">CP</shortName>
        <ecNumber evidence="10 12">1.11.1.21</ecNumber>
    </recommendedName>
    <alternativeName>
        <fullName evidence="12">Peroxidase/catalase</fullName>
    </alternativeName>
</protein>
<comment type="catalytic activity">
    <reaction evidence="8 12 13">
        <text>H2O2 + AH2 = A + 2 H2O</text>
        <dbReference type="Rhea" id="RHEA:30275"/>
        <dbReference type="ChEBI" id="CHEBI:13193"/>
        <dbReference type="ChEBI" id="CHEBI:15377"/>
        <dbReference type="ChEBI" id="CHEBI:16240"/>
        <dbReference type="ChEBI" id="CHEBI:17499"/>
        <dbReference type="EC" id="1.11.1.21"/>
    </reaction>
</comment>
<dbReference type="CDD" id="cd08200">
    <property type="entry name" value="catalase_peroxidase_2"/>
    <property type="match status" value="1"/>
</dbReference>
<dbReference type="STRING" id="525257.HMPREF0204_11992"/>